<dbReference type="SMART" id="SM00382">
    <property type="entry name" value="AAA"/>
    <property type="match status" value="1"/>
</dbReference>
<evidence type="ECO:0000256" key="1">
    <source>
        <dbReference type="ARBA" id="ARBA00004123"/>
    </source>
</evidence>
<dbReference type="Pfam" id="PF14629">
    <property type="entry name" value="ORC4_C"/>
    <property type="match status" value="1"/>
</dbReference>
<dbReference type="InterPro" id="IPR049945">
    <property type="entry name" value="AAA_22"/>
</dbReference>
<dbReference type="FunFam" id="3.40.50.300:FF:001499">
    <property type="entry name" value="Origin recognition complex subunit 4, putative"/>
    <property type="match status" value="1"/>
</dbReference>
<evidence type="ECO:0000256" key="2">
    <source>
        <dbReference type="ARBA" id="ARBA00005334"/>
    </source>
</evidence>
<dbReference type="SUPFAM" id="SSF52540">
    <property type="entry name" value="P-loop containing nucleoside triphosphate hydrolases"/>
    <property type="match status" value="1"/>
</dbReference>
<keyword evidence="10" id="KW-1185">Reference proteome</keyword>
<dbReference type="Pfam" id="PF13401">
    <property type="entry name" value="AAA_22"/>
    <property type="match status" value="1"/>
</dbReference>
<dbReference type="InterPro" id="IPR027417">
    <property type="entry name" value="P-loop_NTPase"/>
</dbReference>
<feature type="compositionally biased region" description="Basic and acidic residues" evidence="7">
    <location>
        <begin position="143"/>
        <end position="154"/>
    </location>
</feature>
<dbReference type="InterPro" id="IPR032705">
    <property type="entry name" value="ORC4_C"/>
</dbReference>
<comment type="subcellular location">
    <subcellularLocation>
        <location evidence="1">Nucleus</location>
    </subcellularLocation>
</comment>
<feature type="compositionally biased region" description="Basic and acidic residues" evidence="7">
    <location>
        <begin position="1"/>
        <end position="27"/>
    </location>
</feature>
<evidence type="ECO:0000256" key="7">
    <source>
        <dbReference type="SAM" id="MobiDB-lite"/>
    </source>
</evidence>
<keyword evidence="5" id="KW-0238">DNA-binding</keyword>
<dbReference type="EMBL" id="CP034461">
    <property type="protein sequence ID" value="QBM90596.1"/>
    <property type="molecule type" value="Genomic_DNA"/>
</dbReference>
<organism evidence="9 10">
    <name type="scientific">Metschnikowia aff. pulcherrima</name>
    <dbReference type="NCBI Taxonomy" id="2163413"/>
    <lineage>
        <taxon>Eukaryota</taxon>
        <taxon>Fungi</taxon>
        <taxon>Dikarya</taxon>
        <taxon>Ascomycota</taxon>
        <taxon>Saccharomycotina</taxon>
        <taxon>Pichiomycetes</taxon>
        <taxon>Metschnikowiaceae</taxon>
        <taxon>Metschnikowia</taxon>
    </lineage>
</organism>
<dbReference type="AlphaFoldDB" id="A0A4P6XVM1"/>
<evidence type="ECO:0000256" key="6">
    <source>
        <dbReference type="ARBA" id="ARBA00023242"/>
    </source>
</evidence>
<feature type="domain" description="AAA+ ATPase" evidence="8">
    <location>
        <begin position="328"/>
        <end position="503"/>
    </location>
</feature>
<dbReference type="PANTHER" id="PTHR12087">
    <property type="entry name" value="ORIGIN RECOGNITION COMPLEX SUBUNIT 4"/>
    <property type="match status" value="1"/>
</dbReference>
<feature type="region of interest" description="Disordered" evidence="7">
    <location>
        <begin position="143"/>
        <end position="164"/>
    </location>
</feature>
<keyword evidence="4" id="KW-0235">DNA replication</keyword>
<dbReference type="STRING" id="2163413.A0A4P6XVM1"/>
<feature type="compositionally biased region" description="Basic and acidic residues" evidence="7">
    <location>
        <begin position="43"/>
        <end position="69"/>
    </location>
</feature>
<dbReference type="Proteomes" id="UP000292447">
    <property type="component" value="Chromosome VI"/>
</dbReference>
<dbReference type="InterPro" id="IPR016527">
    <property type="entry name" value="ORC4"/>
</dbReference>
<dbReference type="InterPro" id="IPR003593">
    <property type="entry name" value="AAA+_ATPase"/>
</dbReference>
<evidence type="ECO:0000259" key="8">
    <source>
        <dbReference type="SMART" id="SM00382"/>
    </source>
</evidence>
<evidence type="ECO:0000256" key="3">
    <source>
        <dbReference type="ARBA" id="ARBA00019083"/>
    </source>
</evidence>
<dbReference type="GO" id="GO:0005664">
    <property type="term" value="C:nuclear origin of replication recognition complex"/>
    <property type="evidence" value="ECO:0007669"/>
    <property type="project" value="TreeGrafter"/>
</dbReference>
<reference evidence="10" key="1">
    <citation type="submission" date="2019-03" db="EMBL/GenBank/DDBJ databases">
        <title>Snf2 controls pulcherriminic acid biosynthesis and connects pigmentation and antifungal activity of the yeast Metschnikowia pulcherrima.</title>
        <authorList>
            <person name="Gore-Lloyd D."/>
            <person name="Sumann I."/>
            <person name="Brachmann A.O."/>
            <person name="Schneeberger K."/>
            <person name="Ortiz-Merino R.A."/>
            <person name="Moreno-Beltran M."/>
            <person name="Schlaefli M."/>
            <person name="Kirner P."/>
            <person name="Santos Kron A."/>
            <person name="Wolfe K.H."/>
            <person name="Piel J."/>
            <person name="Ahrens C.H."/>
            <person name="Henk D."/>
            <person name="Freimoser F.M."/>
        </authorList>
    </citation>
    <scope>NUCLEOTIDE SEQUENCE [LARGE SCALE GENOMIC DNA]</scope>
    <source>
        <strain evidence="10">APC 1.2</strain>
    </source>
</reference>
<comment type="similarity">
    <text evidence="2">Belongs to the ORC4 family.</text>
</comment>
<proteinExistence type="inferred from homology"/>
<protein>
    <recommendedName>
        <fullName evidence="3">Origin recognition complex subunit 4</fullName>
    </recommendedName>
</protein>
<dbReference type="Gene3D" id="3.40.50.300">
    <property type="entry name" value="P-loop containing nucleotide triphosphate hydrolases"/>
    <property type="match status" value="1"/>
</dbReference>
<gene>
    <name evidence="9" type="primary">MPUL0F01800</name>
    <name evidence="9" type="ORF">METSCH_F01800</name>
</gene>
<feature type="region of interest" description="Disordered" evidence="7">
    <location>
        <begin position="1"/>
        <end position="84"/>
    </location>
</feature>
<evidence type="ECO:0000256" key="4">
    <source>
        <dbReference type="ARBA" id="ARBA00022705"/>
    </source>
</evidence>
<dbReference type="GO" id="GO:0016887">
    <property type="term" value="F:ATP hydrolysis activity"/>
    <property type="evidence" value="ECO:0007669"/>
    <property type="project" value="InterPro"/>
</dbReference>
<dbReference type="GO" id="GO:0006270">
    <property type="term" value="P:DNA replication initiation"/>
    <property type="evidence" value="ECO:0007669"/>
    <property type="project" value="TreeGrafter"/>
</dbReference>
<dbReference type="GO" id="GO:0003688">
    <property type="term" value="F:DNA replication origin binding"/>
    <property type="evidence" value="ECO:0007669"/>
    <property type="project" value="TreeGrafter"/>
</dbReference>
<sequence length="748" mass="84600">MSFADDFKDDFGPVRQASAEDIKKEQQQRLARWKQAKSQGSENETKNNRVDMKPSDGKFPDIKSTEKMKGMPKNEPSIAPRKRKLFLAGKEELVKYLEEKKRRKMEKKKMESNKGPVTKPVRRKLMFKPVDEAYRQKVLAELEAKEKKQSEKTSDTPTAPSEQVMKLESDAHLEVVSISSDLDLEFEDASPTFHGQTILEPCAPTHLASDAKSQGELSNENSPEIEVIDDFNGLNHEDIDSGKESDDLKQGLTSKSINTAQNDLVADANEAEALDANSLPSEADVKTMKKLILSQVNGNTPLRIKESTLYAPYKEVYSMFSHTIHDSESHTAILTGAAGSGKTEIVEQALGELQASNAEKFLTIRLSGSLHFTDQHAIREIARQLDVKLRDFTEDLGGDTYEQRAINETFQNILSTLFRIEDPADPVDKKELPIRVIFVIDEIEKFVTNPKQTLLYNLFELAQASKVPICIVGITPRVSLRELFEKRVKSRFSLRTIYTKKADNVELFWENAKLWLTVPASKFSEFSDKNYPEQWNETIEHLFRSGSGLTKTIYKTYHTTKNYRQVNNECALPMSKINKSHPFPESADFEAYQKLAVCGIEAVIASLSPAELLVVVAAARWIARTDPPHVNFKLAYNEYMDMMKAVNTESTTLSSKTSYIDNMSLMGIKVTRTIYPAKVLQGCWRVVYRTGLLFDAISTSNEVNARNSGNIFKDAMIDDSKWLQLDVTLEELAKLLPGDNFVRRFTRL</sequence>
<evidence type="ECO:0000313" key="10">
    <source>
        <dbReference type="Proteomes" id="UP000292447"/>
    </source>
</evidence>
<keyword evidence="6" id="KW-0539">Nucleus</keyword>
<evidence type="ECO:0000313" key="9">
    <source>
        <dbReference type="EMBL" id="QBM90596.1"/>
    </source>
</evidence>
<evidence type="ECO:0000256" key="5">
    <source>
        <dbReference type="ARBA" id="ARBA00023125"/>
    </source>
</evidence>
<dbReference type="PANTHER" id="PTHR12087:SF0">
    <property type="entry name" value="ORIGIN RECOGNITION COMPLEX SUBUNIT 4"/>
    <property type="match status" value="1"/>
</dbReference>
<accession>A0A4P6XVM1</accession>
<name>A0A4P6XVM1_9ASCO</name>
<feature type="region of interest" description="Disordered" evidence="7">
    <location>
        <begin position="102"/>
        <end position="124"/>
    </location>
</feature>